<dbReference type="EMBL" id="FQVD01000010">
    <property type="protein sequence ID" value="SHF03084.1"/>
    <property type="molecule type" value="Genomic_DNA"/>
</dbReference>
<dbReference type="Proteomes" id="UP000184436">
    <property type="component" value="Unassembled WGS sequence"/>
</dbReference>
<dbReference type="InterPro" id="IPR031815">
    <property type="entry name" value="DUF5074"/>
</dbReference>
<dbReference type="AlphaFoldDB" id="A0A1M4YBA8"/>
<name>A0A1M4YBA8_9BACE</name>
<sequence length="357" mass="40296">MKQKTQFIIPILLLFFAVASCMDYDPFDKKPFEISGNGLFITNEGNFQYGNASLSYYNPETKKIENDVFFRANGRKLGDVAQSMTVHNGKGYVVVNNSGAVYVIDLQTFEILGGITNLTSPRYIHFVSDTKAYITDLYASAITIFNPQTLQKTGTIETKGHQSTEQMVQYGKYVFTNCWSYDNKILVIDTETDQVVNEITVGIQPTSLVLDKYGQIWTITDGGYEGSPYNYEEPTLYKIDAASQKATRFYSFNKEKRASEVALNGERDTLYFISEDIWCMDVTDSRVPVRPFLKAPANNSIYYGLTVDPNTSEVYVADAIDYQQPGVIYRFTPKGEPVDTFKVGITPGAFCFQYNNQ</sequence>
<protein>
    <submittedName>
        <fullName evidence="2">40-residue YVTN family beta-propeller repeat-containing protein</fullName>
    </submittedName>
</protein>
<dbReference type="PANTHER" id="PTHR47197:SF3">
    <property type="entry name" value="DIHYDRO-HEME D1 DEHYDROGENASE"/>
    <property type="match status" value="1"/>
</dbReference>
<organism evidence="2 3">
    <name type="scientific">Bacteroides faecichinchillae</name>
    <dbReference type="NCBI Taxonomy" id="871325"/>
    <lineage>
        <taxon>Bacteria</taxon>
        <taxon>Pseudomonadati</taxon>
        <taxon>Bacteroidota</taxon>
        <taxon>Bacteroidia</taxon>
        <taxon>Bacteroidales</taxon>
        <taxon>Bacteroidaceae</taxon>
        <taxon>Bacteroides</taxon>
    </lineage>
</organism>
<dbReference type="SUPFAM" id="SSF51004">
    <property type="entry name" value="C-terminal (heme d1) domain of cytochrome cd1-nitrite reductase"/>
    <property type="match status" value="1"/>
</dbReference>
<dbReference type="PROSITE" id="PS51257">
    <property type="entry name" value="PROKAR_LIPOPROTEIN"/>
    <property type="match status" value="1"/>
</dbReference>
<dbReference type="Pfam" id="PF16819">
    <property type="entry name" value="DUF5074"/>
    <property type="match status" value="1"/>
</dbReference>
<feature type="signal peptide" evidence="1">
    <location>
        <begin position="1"/>
        <end position="19"/>
    </location>
</feature>
<proteinExistence type="predicted"/>
<reference evidence="2 3" key="1">
    <citation type="submission" date="2016-11" db="EMBL/GenBank/DDBJ databases">
        <authorList>
            <person name="Jaros S."/>
            <person name="Januszkiewicz K."/>
            <person name="Wedrychowicz H."/>
        </authorList>
    </citation>
    <scope>NUCLEOTIDE SEQUENCE [LARGE SCALE GENOMIC DNA]</scope>
    <source>
        <strain evidence="2 3">DSM 26883</strain>
    </source>
</reference>
<evidence type="ECO:0000313" key="2">
    <source>
        <dbReference type="EMBL" id="SHF03084.1"/>
    </source>
</evidence>
<keyword evidence="1" id="KW-0732">Signal</keyword>
<dbReference type="Gene3D" id="2.130.10.10">
    <property type="entry name" value="YVTN repeat-like/Quinoprotein amine dehydrogenase"/>
    <property type="match status" value="1"/>
</dbReference>
<keyword evidence="3" id="KW-1185">Reference proteome</keyword>
<dbReference type="InterPro" id="IPR015943">
    <property type="entry name" value="WD40/YVTN_repeat-like_dom_sf"/>
</dbReference>
<dbReference type="InterPro" id="IPR011048">
    <property type="entry name" value="Haem_d1_sf"/>
</dbReference>
<dbReference type="OrthoDB" id="1404180at2"/>
<dbReference type="InterPro" id="IPR051200">
    <property type="entry name" value="Host-pathogen_enzymatic-act"/>
</dbReference>
<evidence type="ECO:0000256" key="1">
    <source>
        <dbReference type="SAM" id="SignalP"/>
    </source>
</evidence>
<gene>
    <name evidence="2" type="ORF">SAMN05444349_11047</name>
</gene>
<dbReference type="RefSeq" id="WP_033886589.1">
    <property type="nucleotide sequence ID" value="NZ_FQVD01000010.1"/>
</dbReference>
<dbReference type="PANTHER" id="PTHR47197">
    <property type="entry name" value="PROTEIN NIRF"/>
    <property type="match status" value="1"/>
</dbReference>
<dbReference type="STRING" id="871325.SAMN05444349_11047"/>
<evidence type="ECO:0000313" key="3">
    <source>
        <dbReference type="Proteomes" id="UP000184436"/>
    </source>
</evidence>
<feature type="chain" id="PRO_5030031204" evidence="1">
    <location>
        <begin position="20"/>
        <end position="357"/>
    </location>
</feature>
<accession>A0A1M4YBA8</accession>